<dbReference type="GeneID" id="22831126"/>
<dbReference type="RefSeq" id="XP_011049013.1">
    <property type="nucleotide sequence ID" value="XM_011050711.1"/>
</dbReference>
<dbReference type="JaponicusDB" id="SJAG_06355"/>
<dbReference type="HOGENOM" id="CLU_2528751_0_0_1"/>
<dbReference type="EMBL" id="KE651167">
    <property type="protein sequence ID" value="EQC53030.1"/>
    <property type="molecule type" value="Genomic_DNA"/>
</dbReference>
<proteinExistence type="predicted"/>
<name>T0RSV7_SCHJY</name>
<dbReference type="AlphaFoldDB" id="T0RSV7"/>
<protein>
    <submittedName>
        <fullName evidence="1">Uncharacterized protein</fullName>
    </submittedName>
</protein>
<reference evidence="1 2" key="1">
    <citation type="journal article" date="2011" name="Science">
        <title>Comparative functional genomics of the fission yeasts.</title>
        <authorList>
            <person name="Rhind N."/>
            <person name="Chen Z."/>
            <person name="Yassour M."/>
            <person name="Thompson D.A."/>
            <person name="Haas B.J."/>
            <person name="Habib N."/>
            <person name="Wapinski I."/>
            <person name="Roy S."/>
            <person name="Lin M.F."/>
            <person name="Heiman D.I."/>
            <person name="Young S.K."/>
            <person name="Furuya K."/>
            <person name="Guo Y."/>
            <person name="Pidoux A."/>
            <person name="Chen H.M."/>
            <person name="Robbertse B."/>
            <person name="Goldberg J.M."/>
            <person name="Aoki K."/>
            <person name="Bayne E.H."/>
            <person name="Berlin A.M."/>
            <person name="Desjardins C.A."/>
            <person name="Dobbs E."/>
            <person name="Dukaj L."/>
            <person name="Fan L."/>
            <person name="FitzGerald M.G."/>
            <person name="French C."/>
            <person name="Gujja S."/>
            <person name="Hansen K."/>
            <person name="Keifenheim D."/>
            <person name="Levin J.Z."/>
            <person name="Mosher R.A."/>
            <person name="Mueller C.A."/>
            <person name="Pfiffner J."/>
            <person name="Priest M."/>
            <person name="Russ C."/>
            <person name="Smialowska A."/>
            <person name="Swoboda P."/>
            <person name="Sykes S.M."/>
            <person name="Vaughn M."/>
            <person name="Vengrova S."/>
            <person name="Yoder R."/>
            <person name="Zeng Q."/>
            <person name="Allshire R."/>
            <person name="Baulcombe D."/>
            <person name="Birren B.W."/>
            <person name="Brown W."/>
            <person name="Ekwall K."/>
            <person name="Kellis M."/>
            <person name="Leatherwood J."/>
            <person name="Levin H."/>
            <person name="Margalit H."/>
            <person name="Martienssen R."/>
            <person name="Nieduszynski C.A."/>
            <person name="Spatafora J.W."/>
            <person name="Friedman N."/>
            <person name="Dalgaard J.Z."/>
            <person name="Baumann P."/>
            <person name="Niki H."/>
            <person name="Regev A."/>
            <person name="Nusbaum C."/>
        </authorList>
    </citation>
    <scope>NUCLEOTIDE SEQUENCE [LARGE SCALE GENOMIC DNA]</scope>
    <source>
        <strain evidence="2">yFS275 / FY16936</strain>
    </source>
</reference>
<accession>T0RSV7</accession>
<keyword evidence="2" id="KW-1185">Reference proteome</keyword>
<evidence type="ECO:0000313" key="2">
    <source>
        <dbReference type="Proteomes" id="UP000001744"/>
    </source>
</evidence>
<dbReference type="VEuPathDB" id="FungiDB:SJAG_06355"/>
<sequence>MRPKIQSEGRWLERDVRVDRRLQDLEIENRVLRERNELLEQQQAHSSTYDETLLSVDHVLDSFITIVDSLVQQGERVLKDCEGQ</sequence>
<evidence type="ECO:0000313" key="1">
    <source>
        <dbReference type="EMBL" id="EQC53030.1"/>
    </source>
</evidence>
<dbReference type="Proteomes" id="UP000001744">
    <property type="component" value="Unassembled WGS sequence"/>
</dbReference>
<organism evidence="1 2">
    <name type="scientific">Schizosaccharomyces japonicus (strain yFS275 / FY16936)</name>
    <name type="common">Fission yeast</name>
    <dbReference type="NCBI Taxonomy" id="402676"/>
    <lineage>
        <taxon>Eukaryota</taxon>
        <taxon>Fungi</taxon>
        <taxon>Dikarya</taxon>
        <taxon>Ascomycota</taxon>
        <taxon>Taphrinomycotina</taxon>
        <taxon>Schizosaccharomycetes</taxon>
        <taxon>Schizosaccharomycetales</taxon>
        <taxon>Schizosaccharomycetaceae</taxon>
        <taxon>Schizosaccharomyces</taxon>
    </lineage>
</organism>
<gene>
    <name evidence="1" type="ORF">SJAG_06355</name>
</gene>